<dbReference type="AlphaFoldDB" id="A0A9Q1JCH3"/>
<keyword evidence="3" id="KW-1185">Reference proteome</keyword>
<dbReference type="EMBL" id="JAINUF010000001">
    <property type="protein sequence ID" value="KAJ8380638.1"/>
    <property type="molecule type" value="Genomic_DNA"/>
</dbReference>
<proteinExistence type="predicted"/>
<evidence type="ECO:0000256" key="1">
    <source>
        <dbReference type="SAM" id="MobiDB-lite"/>
    </source>
</evidence>
<name>A0A9Q1JCH3_SYNKA</name>
<comment type="caution">
    <text evidence="2">The sequence shown here is derived from an EMBL/GenBank/DDBJ whole genome shotgun (WGS) entry which is preliminary data.</text>
</comment>
<reference evidence="2" key="1">
    <citation type="journal article" date="2023" name="Science">
        <title>Genome structures resolve the early diversification of teleost fishes.</title>
        <authorList>
            <person name="Parey E."/>
            <person name="Louis A."/>
            <person name="Montfort J."/>
            <person name="Bouchez O."/>
            <person name="Roques C."/>
            <person name="Iampietro C."/>
            <person name="Lluch J."/>
            <person name="Castinel A."/>
            <person name="Donnadieu C."/>
            <person name="Desvignes T."/>
            <person name="Floi Bucao C."/>
            <person name="Jouanno E."/>
            <person name="Wen M."/>
            <person name="Mejri S."/>
            <person name="Dirks R."/>
            <person name="Jansen H."/>
            <person name="Henkel C."/>
            <person name="Chen W.J."/>
            <person name="Zahm M."/>
            <person name="Cabau C."/>
            <person name="Klopp C."/>
            <person name="Thompson A.W."/>
            <person name="Robinson-Rechavi M."/>
            <person name="Braasch I."/>
            <person name="Lecointre G."/>
            <person name="Bobe J."/>
            <person name="Postlethwait J.H."/>
            <person name="Berthelot C."/>
            <person name="Roest Crollius H."/>
            <person name="Guiguen Y."/>
        </authorList>
    </citation>
    <scope>NUCLEOTIDE SEQUENCE</scope>
    <source>
        <strain evidence="2">WJC10195</strain>
    </source>
</reference>
<organism evidence="2 3">
    <name type="scientific">Synaphobranchus kaupii</name>
    <name type="common">Kaup's arrowtooth eel</name>
    <dbReference type="NCBI Taxonomy" id="118154"/>
    <lineage>
        <taxon>Eukaryota</taxon>
        <taxon>Metazoa</taxon>
        <taxon>Chordata</taxon>
        <taxon>Craniata</taxon>
        <taxon>Vertebrata</taxon>
        <taxon>Euteleostomi</taxon>
        <taxon>Actinopterygii</taxon>
        <taxon>Neopterygii</taxon>
        <taxon>Teleostei</taxon>
        <taxon>Anguilliformes</taxon>
        <taxon>Synaphobranchidae</taxon>
        <taxon>Synaphobranchus</taxon>
    </lineage>
</organism>
<sequence length="87" mass="9471">MPDASAKKGRLNFKRRSSRSEGPAGPATPRDERAPDSAVMSQPFKVSPPPLLFLLTSLVDSASRFDGDVNAHPHLPRPTLMRSDAFN</sequence>
<accession>A0A9Q1JCH3</accession>
<feature type="region of interest" description="Disordered" evidence="1">
    <location>
        <begin position="68"/>
        <end position="87"/>
    </location>
</feature>
<gene>
    <name evidence="2" type="ORF">SKAU_G00014160</name>
</gene>
<evidence type="ECO:0000313" key="3">
    <source>
        <dbReference type="Proteomes" id="UP001152622"/>
    </source>
</evidence>
<feature type="region of interest" description="Disordered" evidence="1">
    <location>
        <begin position="1"/>
        <end position="43"/>
    </location>
</feature>
<feature type="compositionally biased region" description="Basic residues" evidence="1">
    <location>
        <begin position="7"/>
        <end position="17"/>
    </location>
</feature>
<protein>
    <submittedName>
        <fullName evidence="2">Uncharacterized protein</fullName>
    </submittedName>
</protein>
<dbReference type="Proteomes" id="UP001152622">
    <property type="component" value="Chromosome 1"/>
</dbReference>
<evidence type="ECO:0000313" key="2">
    <source>
        <dbReference type="EMBL" id="KAJ8380638.1"/>
    </source>
</evidence>